<comment type="function">
    <text evidence="9">Accessory subunit of the mitochondrial membrane respiratory chain NADH dehydrogenase (Complex I), that is believed not to be involved in catalysis. Complex I functions in the transfer of electrons from NADH to the respiratory chain. The immediate electron acceptor for the enzyme is believed to be ubiquinone.</text>
</comment>
<accession>I7MK61</accession>
<reference evidence="12" key="2">
    <citation type="journal article" date="2022" name="Science">
        <title>Structures of &lt;i&gt;Tetrahymena&lt;/i&gt;'s respiratory chain reveal the diversity of eukaryotic core metabolism.</title>
        <authorList>
            <person name="Zhou L."/>
            <person name="Maldonado M."/>
            <person name="Padavannil A."/>
            <person name="Guo F."/>
            <person name="Letts J.A."/>
        </authorList>
    </citation>
    <scope>STRUCTURE BY ELECTRON MICROSCOPY (2.60 ANGSTROMS)</scope>
</reference>
<dbReference type="EMDB" id="EMD-25882"/>
<sequence>MLLPKNAIQSARYFEIQKIPAKIAKTANEKILSVGVAQKNNIQPKTVTAQGQIGFVQHPQLDSSCQYTQFYTPQRRDIRGRVARIYIQDTNHMHDTPQIPEGYKWTLEFERQAQYKTPWMGWSFNGDTFSKRNHYFCTLEDAISYCKQMGFGYEVSFPRSRYHTRKSYADNMLWPGHDNAVDEDC</sequence>
<organism evidence="10 11">
    <name type="scientific">Tetrahymena thermophila (strain SB210)</name>
    <dbReference type="NCBI Taxonomy" id="312017"/>
    <lineage>
        <taxon>Eukaryota</taxon>
        <taxon>Sar</taxon>
        <taxon>Alveolata</taxon>
        <taxon>Ciliophora</taxon>
        <taxon>Intramacronucleata</taxon>
        <taxon>Oligohymenophorea</taxon>
        <taxon>Hymenostomatida</taxon>
        <taxon>Tetrahymenina</taxon>
        <taxon>Tetrahymenidae</taxon>
        <taxon>Tetrahymena</taxon>
    </lineage>
</organism>
<dbReference type="EMDB" id="EMD-15865"/>
<dbReference type="eggNOG" id="KOG3389">
    <property type="taxonomic scope" value="Eukaryota"/>
</dbReference>
<dbReference type="KEGG" id="tet:TTHERM_00526930"/>
<keyword evidence="8 9" id="KW-0472">Membrane</keyword>
<evidence type="ECO:0000256" key="6">
    <source>
        <dbReference type="ARBA" id="ARBA00022982"/>
    </source>
</evidence>
<evidence type="ECO:0000256" key="9">
    <source>
        <dbReference type="RuleBase" id="RU367010"/>
    </source>
</evidence>
<evidence type="ECO:0000256" key="4">
    <source>
        <dbReference type="ARBA" id="ARBA00022792"/>
    </source>
</evidence>
<dbReference type="EMBL" id="GG662209">
    <property type="protein sequence ID" value="EAS07862.3"/>
    <property type="molecule type" value="Genomic_DNA"/>
</dbReference>
<dbReference type="EMDB" id="EMD-16184"/>
<evidence type="ECO:0000313" key="11">
    <source>
        <dbReference type="Proteomes" id="UP000009168"/>
    </source>
</evidence>
<evidence type="ECO:0000256" key="1">
    <source>
        <dbReference type="ARBA" id="ARBA00005882"/>
    </source>
</evidence>
<keyword evidence="11" id="KW-1185">Reference proteome</keyword>
<keyword evidence="3 9" id="KW-0679">Respiratory chain</keyword>
<keyword evidence="2 9" id="KW-0813">Transport</keyword>
<keyword evidence="7 9" id="KW-0496">Mitochondrion</keyword>
<evidence type="ECO:0007829" key="12">
    <source>
        <dbReference type="PDB" id="7TGH"/>
    </source>
</evidence>
<dbReference type="Pfam" id="PF04800">
    <property type="entry name" value="NDUS4"/>
    <property type="match status" value="1"/>
</dbReference>
<evidence type="ECO:0007829" key="15">
    <source>
        <dbReference type="PDB" id="8GYM"/>
    </source>
</evidence>
<reference evidence="11" key="1">
    <citation type="journal article" date="2006" name="PLoS Biol.">
        <title>Macronuclear genome sequence of the ciliate Tetrahymena thermophila, a model eukaryote.</title>
        <authorList>
            <person name="Eisen J.A."/>
            <person name="Coyne R.S."/>
            <person name="Wu M."/>
            <person name="Wu D."/>
            <person name="Thiagarajan M."/>
            <person name="Wortman J.R."/>
            <person name="Badger J.H."/>
            <person name="Ren Q."/>
            <person name="Amedeo P."/>
            <person name="Jones K.M."/>
            <person name="Tallon L.J."/>
            <person name="Delcher A.L."/>
            <person name="Salzberg S.L."/>
            <person name="Silva J.C."/>
            <person name="Haas B.J."/>
            <person name="Majoros W.H."/>
            <person name="Farzad M."/>
            <person name="Carlton J.M."/>
            <person name="Smith R.K. Jr."/>
            <person name="Garg J."/>
            <person name="Pearlman R.E."/>
            <person name="Karrer K.M."/>
            <person name="Sun L."/>
            <person name="Manning G."/>
            <person name="Elde N.C."/>
            <person name="Turkewitz A.P."/>
            <person name="Asai D.J."/>
            <person name="Wilkes D.E."/>
            <person name="Wang Y."/>
            <person name="Cai H."/>
            <person name="Collins K."/>
            <person name="Stewart B.A."/>
            <person name="Lee S.R."/>
            <person name="Wilamowska K."/>
            <person name="Weinberg Z."/>
            <person name="Ruzzo W.L."/>
            <person name="Wloga D."/>
            <person name="Gaertig J."/>
            <person name="Frankel J."/>
            <person name="Tsao C.-C."/>
            <person name="Gorovsky M.A."/>
            <person name="Keeling P.J."/>
            <person name="Waller R.F."/>
            <person name="Patron N.J."/>
            <person name="Cherry J.M."/>
            <person name="Stover N.A."/>
            <person name="Krieger C.J."/>
            <person name="del Toro C."/>
            <person name="Ryder H.F."/>
            <person name="Williamson S.C."/>
            <person name="Barbeau R.A."/>
            <person name="Hamilton E.P."/>
            <person name="Orias E."/>
        </authorList>
    </citation>
    <scope>NUCLEOTIDE SEQUENCE [LARGE SCALE GENOMIC DNA]</scope>
    <source>
        <strain evidence="11">SB210</strain>
    </source>
</reference>
<dbReference type="RefSeq" id="XP_001028104.3">
    <property type="nucleotide sequence ID" value="XM_001028104.3"/>
</dbReference>
<evidence type="ECO:0007829" key="16">
    <source>
        <dbReference type="PDB" id="8GZU"/>
    </source>
</evidence>
<dbReference type="OrthoDB" id="286255at2759"/>
<dbReference type="PDB" id="8BQS">
    <property type="method" value="EM"/>
    <property type="resolution" value="2.90 A"/>
    <property type="chains" value="AR=1-185"/>
</dbReference>
<dbReference type="Proteomes" id="UP000009168">
    <property type="component" value="Unassembled WGS sequence"/>
</dbReference>
<name>I7MK61_TETTS</name>
<dbReference type="InParanoid" id="I7MK61"/>
<gene>
    <name evidence="10" type="ORF">TTHERM_00526930</name>
</gene>
<reference evidence="15 16" key="3">
    <citation type="journal article" date="2023" name="Nat. Commun.">
        <title>Structures of Tetrahymena thermophila respiratory megacomplexes on the tubular mitochondrial cristae.</title>
        <authorList>
            <person name="Han F."/>
            <person name="Hu Y."/>
            <person name="Wu M."/>
            <person name="He Z."/>
            <person name="Tian H."/>
            <person name="Zhou L."/>
        </authorList>
    </citation>
    <scope>STRUCTURE BY ELECTRON MICROSCOPY (2.96 ANGSTROMS)</scope>
</reference>
<dbReference type="PDB" id="8GYM">
    <property type="method" value="EM"/>
    <property type="resolution" value="2.96 A"/>
    <property type="chains" value="S4/s4=1-185"/>
</dbReference>
<dbReference type="InterPro" id="IPR006885">
    <property type="entry name" value="NADH_UbQ_FeS_4_mit-like"/>
</dbReference>
<dbReference type="PDB" id="8B6F">
    <property type="method" value="EM"/>
    <property type="resolution" value="2.80 A"/>
    <property type="chains" value="AR=1-185"/>
</dbReference>
<keyword evidence="12 13" id="KW-0002">3D-structure</keyword>
<dbReference type="GO" id="GO:0005743">
    <property type="term" value="C:mitochondrial inner membrane"/>
    <property type="evidence" value="ECO:0007669"/>
    <property type="project" value="UniProtKB-SubCell"/>
</dbReference>
<evidence type="ECO:0000256" key="7">
    <source>
        <dbReference type="ARBA" id="ARBA00023128"/>
    </source>
</evidence>
<evidence type="ECO:0000256" key="2">
    <source>
        <dbReference type="ARBA" id="ARBA00022448"/>
    </source>
</evidence>
<dbReference type="EMDB" id="EMD-34373"/>
<evidence type="ECO:0007829" key="14">
    <source>
        <dbReference type="PDB" id="8BQS"/>
    </source>
</evidence>
<dbReference type="HOGENOM" id="CLU_1464062_0_0_1"/>
<dbReference type="GO" id="GO:0022900">
    <property type="term" value="P:electron transport chain"/>
    <property type="evidence" value="ECO:0007669"/>
    <property type="project" value="InterPro"/>
</dbReference>
<protein>
    <recommendedName>
        <fullName evidence="9">NADH dehydrogenase [ubiquinone] iron-sulfur protein 4, mitochondrial</fullName>
    </recommendedName>
</protein>
<comment type="similarity">
    <text evidence="1 9">Belongs to the complex I NDUFS4 subunit family.</text>
</comment>
<evidence type="ECO:0000313" key="10">
    <source>
        <dbReference type="EMBL" id="EAS07862.3"/>
    </source>
</evidence>
<evidence type="ECO:0000256" key="3">
    <source>
        <dbReference type="ARBA" id="ARBA00022660"/>
    </source>
</evidence>
<evidence type="ECO:0000256" key="5">
    <source>
        <dbReference type="ARBA" id="ARBA00022946"/>
    </source>
</evidence>
<dbReference type="GeneID" id="7827591"/>
<evidence type="ECO:0007829" key="13">
    <source>
        <dbReference type="PDB" id="8B6F"/>
    </source>
</evidence>
<reference evidence="13 14" key="4">
    <citation type="journal article" date="2023" name="Nature">
        <title>Structural basis of mitochondrial membrane bending by the I-II-III&lt;sub&gt;2&lt;/sub&gt;-IV&lt;sub&gt;2&lt;/sub&gt; supercomplex.</title>
        <authorList>
            <person name="Muhleip A."/>
            <person name="Flygaard R.K."/>
            <person name="Baradaran R."/>
            <person name="Haapanen O."/>
            <person name="Gruhl T."/>
            <person name="Tobiasson V."/>
            <person name="Marechal A."/>
            <person name="Sharma V."/>
            <person name="Amunts A."/>
        </authorList>
    </citation>
    <scope>STRUCTURE BY ELECTRON MICROSCOPY (2.80 ANGSTROMS)</scope>
</reference>
<dbReference type="AlphaFoldDB" id="I7MK61"/>
<evidence type="ECO:0000256" key="8">
    <source>
        <dbReference type="ARBA" id="ARBA00023136"/>
    </source>
</evidence>
<dbReference type="STRING" id="312017.I7MK61"/>
<dbReference type="EMDB" id="EMD-34403"/>
<dbReference type="PDB" id="8GZU">
    <property type="method" value="EM"/>
    <property type="resolution" value="4.18 A"/>
    <property type="chains" value="S4/s4=1-185"/>
</dbReference>
<keyword evidence="5 9" id="KW-0809">Transit peptide</keyword>
<dbReference type="Gene3D" id="3.30.160.190">
    <property type="entry name" value="atu1810 like domain"/>
    <property type="match status" value="1"/>
</dbReference>
<dbReference type="InterPro" id="IPR038532">
    <property type="entry name" value="NDUFS4-like_sf"/>
</dbReference>
<keyword evidence="4 9" id="KW-0999">Mitochondrion inner membrane</keyword>
<proteinExistence type="evidence at protein level"/>
<dbReference type="PDB" id="7TGH">
    <property type="method" value="EM"/>
    <property type="resolution" value="2.60 A"/>
    <property type="chains" value="S4=1-185"/>
</dbReference>
<comment type="subcellular location">
    <subcellularLocation>
        <location evidence="9">Mitochondrion inner membrane</location>
        <topology evidence="9">Peripheral membrane protein</topology>
        <orientation evidence="9">Matrix side</orientation>
    </subcellularLocation>
</comment>
<dbReference type="OMA" id="ARIYIQD"/>
<keyword evidence="6 9" id="KW-0249">Electron transport</keyword>